<keyword evidence="3" id="KW-1185">Reference proteome</keyword>
<dbReference type="CDD" id="cd09872">
    <property type="entry name" value="PIN_Sll0205-like"/>
    <property type="match status" value="1"/>
</dbReference>
<dbReference type="PANTHER" id="PTHR36173:SF1">
    <property type="entry name" value="RIBONUCLEASE VAPC22"/>
    <property type="match status" value="1"/>
</dbReference>
<dbReference type="PANTHER" id="PTHR36173">
    <property type="entry name" value="RIBONUCLEASE VAPC16-RELATED"/>
    <property type="match status" value="1"/>
</dbReference>
<dbReference type="InterPro" id="IPR041705">
    <property type="entry name" value="PIN_Sll0205"/>
</dbReference>
<dbReference type="InterPro" id="IPR052919">
    <property type="entry name" value="TA_system_RNase"/>
</dbReference>
<gene>
    <name evidence="2" type="ORF">GGQ64_000565</name>
</gene>
<feature type="domain" description="PIN" evidence="1">
    <location>
        <begin position="6"/>
        <end position="126"/>
    </location>
</feature>
<dbReference type="AlphaFoldDB" id="A0A7W6DAN0"/>
<evidence type="ECO:0000313" key="3">
    <source>
        <dbReference type="Proteomes" id="UP000574761"/>
    </source>
</evidence>
<proteinExistence type="predicted"/>
<dbReference type="SUPFAM" id="SSF88723">
    <property type="entry name" value="PIN domain-like"/>
    <property type="match status" value="1"/>
</dbReference>
<dbReference type="Proteomes" id="UP000574761">
    <property type="component" value="Unassembled WGS sequence"/>
</dbReference>
<dbReference type="InterPro" id="IPR002716">
    <property type="entry name" value="PIN_dom"/>
</dbReference>
<sequence>MTTERYLLDTCALIYIAHDVPIAERAMAILRTTPAAGEYVVVSAFSAWEIGMLAAKGRLNITKPPLVWFREAAGKMSARVLDVTPDILVAASFLPEPLHGDPADRILVATAREHDLTIITRDRAILAYGAAGHVKALAC</sequence>
<dbReference type="EMBL" id="JACIEE010000001">
    <property type="protein sequence ID" value="MBB3975389.1"/>
    <property type="molecule type" value="Genomic_DNA"/>
</dbReference>
<evidence type="ECO:0000313" key="2">
    <source>
        <dbReference type="EMBL" id="MBB3975389.1"/>
    </source>
</evidence>
<dbReference type="Gene3D" id="3.40.50.1010">
    <property type="entry name" value="5'-nuclease"/>
    <property type="match status" value="1"/>
</dbReference>
<reference evidence="2 3" key="1">
    <citation type="submission" date="2020-08" db="EMBL/GenBank/DDBJ databases">
        <title>Genomic Encyclopedia of Type Strains, Phase IV (KMG-IV): sequencing the most valuable type-strain genomes for metagenomic binning, comparative biology and taxonomic classification.</title>
        <authorList>
            <person name="Goeker M."/>
        </authorList>
    </citation>
    <scope>NUCLEOTIDE SEQUENCE [LARGE SCALE GENOMIC DNA]</scope>
    <source>
        <strain evidence="2 3">DSM 100211</strain>
    </source>
</reference>
<evidence type="ECO:0000259" key="1">
    <source>
        <dbReference type="Pfam" id="PF01850"/>
    </source>
</evidence>
<organism evidence="2 3">
    <name type="scientific">Mycoplana azooxidifex</name>
    <dbReference type="NCBI Taxonomy" id="1636188"/>
    <lineage>
        <taxon>Bacteria</taxon>
        <taxon>Pseudomonadati</taxon>
        <taxon>Pseudomonadota</taxon>
        <taxon>Alphaproteobacteria</taxon>
        <taxon>Hyphomicrobiales</taxon>
        <taxon>Rhizobiaceae</taxon>
        <taxon>Mycoplana</taxon>
    </lineage>
</organism>
<name>A0A7W6DAN0_9HYPH</name>
<dbReference type="RefSeq" id="WP_183798718.1">
    <property type="nucleotide sequence ID" value="NZ_JACIEE010000001.1"/>
</dbReference>
<comment type="caution">
    <text evidence="2">The sequence shown here is derived from an EMBL/GenBank/DDBJ whole genome shotgun (WGS) entry which is preliminary data.</text>
</comment>
<dbReference type="InterPro" id="IPR029060">
    <property type="entry name" value="PIN-like_dom_sf"/>
</dbReference>
<accession>A0A7W6DAN0</accession>
<dbReference type="Pfam" id="PF01850">
    <property type="entry name" value="PIN"/>
    <property type="match status" value="1"/>
</dbReference>
<protein>
    <submittedName>
        <fullName evidence="2">PIN domain nuclease of toxin-antitoxin system</fullName>
    </submittedName>
</protein>